<feature type="domain" description="Complex 1 LYR protein" evidence="2">
    <location>
        <begin position="5"/>
        <end position="57"/>
    </location>
</feature>
<comment type="similarity">
    <text evidence="1">Belongs to the complex I LYR family.</text>
</comment>
<organism evidence="3 4">
    <name type="scientific">Basidiobolus ranarum</name>
    <dbReference type="NCBI Taxonomy" id="34480"/>
    <lineage>
        <taxon>Eukaryota</taxon>
        <taxon>Fungi</taxon>
        <taxon>Fungi incertae sedis</taxon>
        <taxon>Zoopagomycota</taxon>
        <taxon>Entomophthoromycotina</taxon>
        <taxon>Basidiobolomycetes</taxon>
        <taxon>Basidiobolales</taxon>
        <taxon>Basidiobolaceae</taxon>
        <taxon>Basidiobolus</taxon>
    </lineage>
</organism>
<evidence type="ECO:0000313" key="4">
    <source>
        <dbReference type="Proteomes" id="UP001479436"/>
    </source>
</evidence>
<dbReference type="EMBL" id="JASJQH010000037">
    <property type="protein sequence ID" value="KAK9768057.1"/>
    <property type="molecule type" value="Genomic_DNA"/>
</dbReference>
<sequence>MKAGVRELYKQLLFLGRDYPAGSDYFRGRLKKAFQKNSELIEPKAIEEAVKRGQFVIKELEAMYKLNKYRALKKRYYDEPERELLEFEKKLHESKC</sequence>
<dbReference type="CDD" id="cd20265">
    <property type="entry name" value="Complex1_LYR_ETFRF1_LYRM5"/>
    <property type="match status" value="1"/>
</dbReference>
<dbReference type="PANTHER" id="PTHR21024">
    <property type="entry name" value="GROWTH HORMONE-INDUCIBLE SOLUBLE PROTEIN-RELATED"/>
    <property type="match status" value="1"/>
</dbReference>
<accession>A0ABR2X2S1</accession>
<dbReference type="InterPro" id="IPR045296">
    <property type="entry name" value="Complex1_LYR_ETFRF1_LYRM5"/>
</dbReference>
<dbReference type="Pfam" id="PF05347">
    <property type="entry name" value="Complex1_LYR"/>
    <property type="match status" value="1"/>
</dbReference>
<evidence type="ECO:0000256" key="1">
    <source>
        <dbReference type="ARBA" id="ARBA00009508"/>
    </source>
</evidence>
<protein>
    <submittedName>
        <fullName evidence="3">LYR motif-containing protein 5</fullName>
    </submittedName>
</protein>
<keyword evidence="4" id="KW-1185">Reference proteome</keyword>
<gene>
    <name evidence="3" type="primary">LYRM5</name>
    <name evidence="3" type="ORF">K7432_001596</name>
</gene>
<dbReference type="PANTHER" id="PTHR21024:SF0">
    <property type="entry name" value="ELECTRON TRANSFER FLAVOPROTEIN REGULATORY FACTOR 1"/>
    <property type="match status" value="1"/>
</dbReference>
<evidence type="ECO:0000259" key="2">
    <source>
        <dbReference type="Pfam" id="PF05347"/>
    </source>
</evidence>
<dbReference type="InterPro" id="IPR008011">
    <property type="entry name" value="Complex1_LYR_dom"/>
</dbReference>
<name>A0ABR2X2S1_9FUNG</name>
<comment type="caution">
    <text evidence="3">The sequence shown here is derived from an EMBL/GenBank/DDBJ whole genome shotgun (WGS) entry which is preliminary data.</text>
</comment>
<reference evidence="3 4" key="1">
    <citation type="submission" date="2023-04" db="EMBL/GenBank/DDBJ databases">
        <title>Genome of Basidiobolus ranarum AG-B5.</title>
        <authorList>
            <person name="Stajich J.E."/>
            <person name="Carter-House D."/>
            <person name="Gryganskyi A."/>
        </authorList>
    </citation>
    <scope>NUCLEOTIDE SEQUENCE [LARGE SCALE GENOMIC DNA]</scope>
    <source>
        <strain evidence="3 4">AG-B5</strain>
    </source>
</reference>
<dbReference type="Proteomes" id="UP001479436">
    <property type="component" value="Unassembled WGS sequence"/>
</dbReference>
<dbReference type="InterPro" id="IPR052000">
    <property type="entry name" value="ETFRF1"/>
</dbReference>
<evidence type="ECO:0000313" key="3">
    <source>
        <dbReference type="EMBL" id="KAK9768057.1"/>
    </source>
</evidence>
<proteinExistence type="inferred from homology"/>